<evidence type="ECO:0000256" key="1">
    <source>
        <dbReference type="SAM" id="MobiDB-lite"/>
    </source>
</evidence>
<evidence type="ECO:0000313" key="2">
    <source>
        <dbReference type="EMBL" id="KAF1802230.1"/>
    </source>
</evidence>
<dbReference type="EMBL" id="JAAECE010000004">
    <property type="protein sequence ID" value="KAF1802230.1"/>
    <property type="molecule type" value="Genomic_DNA"/>
</dbReference>
<dbReference type="AlphaFoldDB" id="A0A8H4BHK6"/>
<feature type="region of interest" description="Disordered" evidence="1">
    <location>
        <begin position="140"/>
        <end position="162"/>
    </location>
</feature>
<reference evidence="2 3" key="1">
    <citation type="submission" date="2019-09" db="EMBL/GenBank/DDBJ databases">
        <authorList>
            <consortium name="DOE Joint Genome Institute"/>
            <person name="Mondo S.J."/>
            <person name="Navarro-Mendoza M.I."/>
            <person name="Perez-Arques C."/>
            <person name="Panchal S."/>
            <person name="Nicolas F.E."/>
            <person name="Ganguly P."/>
            <person name="Pangilinan J."/>
            <person name="Grigoriev I."/>
            <person name="Heitman J."/>
            <person name="Sanya K."/>
            <person name="Garre V."/>
        </authorList>
    </citation>
    <scope>NUCLEOTIDE SEQUENCE [LARGE SCALE GENOMIC DNA]</scope>
    <source>
        <strain evidence="2 3">MU402</strain>
    </source>
</reference>
<protein>
    <recommendedName>
        <fullName evidence="4">F-box domain-containing protein</fullName>
    </recommendedName>
</protein>
<organism evidence="2 3">
    <name type="scientific">Mucor circinelloides f. lusitanicus</name>
    <name type="common">Mucor racemosus var. lusitanicus</name>
    <dbReference type="NCBI Taxonomy" id="29924"/>
    <lineage>
        <taxon>Eukaryota</taxon>
        <taxon>Fungi</taxon>
        <taxon>Fungi incertae sedis</taxon>
        <taxon>Mucoromycota</taxon>
        <taxon>Mucoromycotina</taxon>
        <taxon>Mucoromycetes</taxon>
        <taxon>Mucorales</taxon>
        <taxon>Mucorineae</taxon>
        <taxon>Mucoraceae</taxon>
        <taxon>Mucor</taxon>
    </lineage>
</organism>
<evidence type="ECO:0000313" key="3">
    <source>
        <dbReference type="Proteomes" id="UP000469890"/>
    </source>
</evidence>
<sequence length="368" mass="42618">MHSIFQTLLPFFCFSSHTKNMPQALLLKLPHEVLLYILKQYLDLTDLWTLTRASKDLRCIALLLLRKQWSVASDSLVKTQLNAAMIAVSGISQRIIKRITIYDPYAFPPILPQNPRNWLYLTLTDTTVYDLAIYQHPLPDQPSVSEARSPSPPNTFPPTIEPGLDEGTEHFFPMERIKYQCKRLHYIIGDERKLHYRIARNITRENLNTVIESIFHHVIFVNSRWMIMSRRQSAIAISRARAFAAAIARLLCSLGVNFKNEVVAMVWENMATFITYVEYRLLGKSNGNNNSNLMDTITVFLNFVCACYVAHIIVDEQALDAFYKIYHVTGKTYKDQTRRSLRELWLRTDRDLEDGPLSRYLNLVGDNQ</sequence>
<accession>A0A8H4BHK6</accession>
<name>A0A8H4BHK6_MUCCL</name>
<evidence type="ECO:0008006" key="4">
    <source>
        <dbReference type="Google" id="ProtNLM"/>
    </source>
</evidence>
<comment type="caution">
    <text evidence="2">The sequence shown here is derived from an EMBL/GenBank/DDBJ whole genome shotgun (WGS) entry which is preliminary data.</text>
</comment>
<dbReference type="SUPFAM" id="SSF81383">
    <property type="entry name" value="F-box domain"/>
    <property type="match status" value="1"/>
</dbReference>
<gene>
    <name evidence="2" type="ORF">FB192DRAFT_1376972</name>
</gene>
<dbReference type="InterPro" id="IPR036047">
    <property type="entry name" value="F-box-like_dom_sf"/>
</dbReference>
<feature type="compositionally biased region" description="Pro residues" evidence="1">
    <location>
        <begin position="150"/>
        <end position="160"/>
    </location>
</feature>
<proteinExistence type="predicted"/>
<dbReference type="Proteomes" id="UP000469890">
    <property type="component" value="Unassembled WGS sequence"/>
</dbReference>
<dbReference type="CDD" id="cd09917">
    <property type="entry name" value="F-box_SF"/>
    <property type="match status" value="1"/>
</dbReference>